<accession>H9BX87</accession>
<proteinExistence type="predicted"/>
<dbReference type="Gene3D" id="3.40.190.10">
    <property type="entry name" value="Periplasmic binding protein-like II"/>
    <property type="match status" value="2"/>
</dbReference>
<keyword evidence="1" id="KW-0732">Signal</keyword>
<evidence type="ECO:0000256" key="1">
    <source>
        <dbReference type="ARBA" id="ARBA00022729"/>
    </source>
</evidence>
<dbReference type="PANTHER" id="PTHR30006">
    <property type="entry name" value="THIAMINE-BINDING PERIPLASMIC PROTEIN-RELATED"/>
    <property type="match status" value="1"/>
</dbReference>
<name>H9BX87_9ARCH</name>
<protein>
    <submittedName>
        <fullName evidence="2">Iron complex ABC transporter substrate-binding protein</fullName>
    </submittedName>
</protein>
<dbReference type="PANTHER" id="PTHR30006:SF24">
    <property type="entry name" value="SLL0237 PROTEIN"/>
    <property type="match status" value="1"/>
</dbReference>
<sequence length="331" mass="37176">MLLRTDEERSGPKRKRDARRLIVYGTVEKDEFRSWGEAFESRFPDITIDYTREYVYGSPPPMAKRIMEETESGAETADVVIASVPPLLQMQELNLLSSYKSPESDFYSPELVQKDGFWNSIISLPTVQIYNTDLLDKEELPTSVFDLTDPRWKDGIAVHDVNLGTFGSAWLASLKPVLGLEPWARFVDGLSKNKPKRFALFDDLVDAVANGDVKIGLTALLHDLIKAKDAKRPLDRLRLKEVPMLTTSNAIAIVRGGKHPTSAEFLVDFLLSREGQQIIGGTYVRIPARGDLDSIYSMAGVAPDEEAIFFPTPESWSSLNKDLELFRKSFS</sequence>
<dbReference type="SUPFAM" id="SSF53850">
    <property type="entry name" value="Periplasmic binding protein-like II"/>
    <property type="match status" value="1"/>
</dbReference>
<dbReference type="AlphaFoldDB" id="H9BX87"/>
<reference evidence="2" key="1">
    <citation type="submission" date="2011-11" db="EMBL/GenBank/DDBJ databases">
        <title>Construction and analysis of a metagenome of deep-sea sediment.</title>
        <authorList>
            <person name="Huo Y.-Y."/>
            <person name="Cheng H."/>
            <person name="Wu M."/>
        </authorList>
    </citation>
    <scope>NUCLEOTIDE SEQUENCE</scope>
</reference>
<evidence type="ECO:0000313" key="2">
    <source>
        <dbReference type="EMBL" id="AFD03409.1"/>
    </source>
</evidence>
<dbReference type="Pfam" id="PF13343">
    <property type="entry name" value="SBP_bac_6"/>
    <property type="match status" value="1"/>
</dbReference>
<organism evidence="2">
    <name type="scientific">uncultured archaeon W5-61a</name>
    <dbReference type="NCBI Taxonomy" id="1131008"/>
    <lineage>
        <taxon>Archaea</taxon>
        <taxon>environmental samples</taxon>
    </lineage>
</organism>
<dbReference type="EMBL" id="JQ085825">
    <property type="protein sequence ID" value="AFD03409.1"/>
    <property type="molecule type" value="Genomic_DNA"/>
</dbReference>